<organism evidence="5">
    <name type="scientific">Echinococcus granulosus</name>
    <name type="common">Hydatid tapeworm</name>
    <dbReference type="NCBI Taxonomy" id="6210"/>
    <lineage>
        <taxon>Eukaryota</taxon>
        <taxon>Metazoa</taxon>
        <taxon>Spiralia</taxon>
        <taxon>Lophotrochozoa</taxon>
        <taxon>Platyhelminthes</taxon>
        <taxon>Cestoda</taxon>
        <taxon>Eucestoda</taxon>
        <taxon>Cyclophyllidea</taxon>
        <taxon>Taeniidae</taxon>
        <taxon>Echinococcus</taxon>
        <taxon>Echinococcus granulosus group</taxon>
    </lineage>
</organism>
<reference evidence="7" key="3">
    <citation type="submission" date="2020-10" db="UniProtKB">
        <authorList>
            <consortium name="WormBaseParasite"/>
        </authorList>
    </citation>
    <scope>IDENTIFICATION</scope>
</reference>
<keyword evidence="4" id="KW-0539">Nucleus</keyword>
<dbReference type="Gene3D" id="2.130.10.10">
    <property type="entry name" value="YVTN repeat-like/Quinoprotein amine dehydrogenase"/>
    <property type="match status" value="1"/>
</dbReference>
<reference evidence="5 6" key="1">
    <citation type="journal article" date="2013" name="Nature">
        <title>The genomes of four tapeworm species reveal adaptations to parasitism.</title>
        <authorList>
            <person name="Tsai I.J."/>
            <person name="Zarowiecki M."/>
            <person name="Holroyd N."/>
            <person name="Garciarrubio A."/>
            <person name="Sanchez-Flores A."/>
            <person name="Brooks K.L."/>
            <person name="Tracey A."/>
            <person name="Bobes R.J."/>
            <person name="Fragoso G."/>
            <person name="Sciutto E."/>
            <person name="Aslett M."/>
            <person name="Beasley H."/>
            <person name="Bennett H.M."/>
            <person name="Cai J."/>
            <person name="Camicia F."/>
            <person name="Clark R."/>
            <person name="Cucher M."/>
            <person name="De Silva N."/>
            <person name="Day T.A."/>
            <person name="Deplazes P."/>
            <person name="Estrada K."/>
            <person name="Fernandez C."/>
            <person name="Holland P.W."/>
            <person name="Hou J."/>
            <person name="Hu S."/>
            <person name="Huckvale T."/>
            <person name="Hung S.S."/>
            <person name="Kamenetzky L."/>
            <person name="Keane J.A."/>
            <person name="Kiss F."/>
            <person name="Koziol U."/>
            <person name="Lambert O."/>
            <person name="Liu K."/>
            <person name="Luo X."/>
            <person name="Luo Y."/>
            <person name="Macchiaroli N."/>
            <person name="Nichol S."/>
            <person name="Paps J."/>
            <person name="Parkinson J."/>
            <person name="Pouchkina-Stantcheva N."/>
            <person name="Riddiford N."/>
            <person name="Rosenzvit M."/>
            <person name="Salinas G."/>
            <person name="Wasmuth J.D."/>
            <person name="Zamanian M."/>
            <person name="Zheng Y."/>
            <person name="Cai X."/>
            <person name="Soberon X."/>
            <person name="Olson P.D."/>
            <person name="Laclette J.P."/>
            <person name="Brehm K."/>
            <person name="Berriman M."/>
            <person name="Garciarrubio A."/>
            <person name="Bobes R.J."/>
            <person name="Fragoso G."/>
            <person name="Sanchez-Flores A."/>
            <person name="Estrada K."/>
            <person name="Cevallos M.A."/>
            <person name="Morett E."/>
            <person name="Gonzalez V."/>
            <person name="Portillo T."/>
            <person name="Ochoa-Leyva A."/>
            <person name="Jose M.V."/>
            <person name="Sciutto E."/>
            <person name="Landa A."/>
            <person name="Jimenez L."/>
            <person name="Valdes V."/>
            <person name="Carrero J.C."/>
            <person name="Larralde C."/>
            <person name="Morales-Montor J."/>
            <person name="Limon-Lason J."/>
            <person name="Soberon X."/>
            <person name="Laclette J.P."/>
        </authorList>
    </citation>
    <scope>NUCLEOTIDE SEQUENCE [LARGE SCALE GENOMIC DNA]</scope>
</reference>
<keyword evidence="3" id="KW-0677">Repeat</keyword>
<evidence type="ECO:0000313" key="7">
    <source>
        <dbReference type="WBParaSite" id="EgrG_000697100"/>
    </source>
</evidence>
<evidence type="ECO:0000256" key="1">
    <source>
        <dbReference type="ARBA" id="ARBA00004123"/>
    </source>
</evidence>
<dbReference type="InterPro" id="IPR036322">
    <property type="entry name" value="WD40_repeat_dom_sf"/>
</dbReference>
<dbReference type="WBParaSite" id="EgrG_000697100">
    <property type="protein sequence ID" value="EgrG_000697100"/>
    <property type="gene ID" value="EgrG_000697100"/>
</dbReference>
<protein>
    <submittedName>
        <fullName evidence="5 7">Nucleoporin Nup43</fullName>
    </submittedName>
</protein>
<dbReference type="Proteomes" id="UP000492820">
    <property type="component" value="Unassembled WGS sequence"/>
</dbReference>
<proteinExistence type="predicted"/>
<dbReference type="InterPro" id="IPR015943">
    <property type="entry name" value="WD40/YVTN_repeat-like_dom_sf"/>
</dbReference>
<gene>
    <name evidence="5" type="ORF">EgrG_000697100</name>
</gene>
<dbReference type="GO" id="GO:0031080">
    <property type="term" value="C:nuclear pore outer ring"/>
    <property type="evidence" value="ECO:0007669"/>
    <property type="project" value="TreeGrafter"/>
</dbReference>
<dbReference type="PANTHER" id="PTHR22652:SF0">
    <property type="entry name" value="NUCLEOPORIN NUP43"/>
    <property type="match status" value="1"/>
</dbReference>
<accession>A0A068WZ73</accession>
<evidence type="ECO:0000256" key="2">
    <source>
        <dbReference type="ARBA" id="ARBA00022574"/>
    </source>
</evidence>
<reference evidence="5" key="2">
    <citation type="submission" date="2014-06" db="EMBL/GenBank/DDBJ databases">
        <authorList>
            <person name="Aslett M."/>
        </authorList>
    </citation>
    <scope>NUCLEOTIDE SEQUENCE</scope>
</reference>
<keyword evidence="2" id="KW-0853">WD repeat</keyword>
<evidence type="ECO:0000313" key="5">
    <source>
        <dbReference type="EMBL" id="CDS22962.1"/>
    </source>
</evidence>
<dbReference type="EMBL" id="LK028588">
    <property type="protein sequence ID" value="CDS22962.1"/>
    <property type="molecule type" value="Genomic_DNA"/>
</dbReference>
<sequence>MASPQCQSVTEKYLSFRLSRVRFSPVFGSQIEPLVVTGSTQEEVNSVCVWQYNRYAEYGKNFANAEPENEIPTPLTDSADEPRLVCSTVHTGSVQQLKTHTDSRLIFTGSSMGFVGIYSLELPETERDAFRLRQAGMWSRVPSNPADELLRTDVPISDICVSADAFQVFVGNDLGELFVLDTEALAVKRQLTVAALGFDLSTINAIESIDASCIASANQLGQLNVWDLRSPNTSDLPQKRIIPTGEPRPLLCLSQHPGQSHLLAVGGVDNSGGGGGRGKTATTTSYIWDLREERHPLSEITCRGSAVWEIRFHPHEPQFLYLATEEAGLMRIHSPSSVDSWSFHQICQKKLTATCVTSNPLDYCSVGTFDLAGDLIVCGRDNCTLQTIKDSSVSILSCA</sequence>
<dbReference type="PANTHER" id="PTHR22652">
    <property type="entry name" value="NUCLEOPORIN NUP43"/>
    <property type="match status" value="1"/>
</dbReference>
<comment type="subcellular location">
    <subcellularLocation>
        <location evidence="1">Nucleus</location>
    </subcellularLocation>
</comment>
<evidence type="ECO:0000256" key="3">
    <source>
        <dbReference type="ARBA" id="ARBA00022737"/>
    </source>
</evidence>
<dbReference type="SUPFAM" id="SSF50978">
    <property type="entry name" value="WD40 repeat-like"/>
    <property type="match status" value="1"/>
</dbReference>
<evidence type="ECO:0000256" key="4">
    <source>
        <dbReference type="ARBA" id="ARBA00023242"/>
    </source>
</evidence>
<dbReference type="OrthoDB" id="1034557at2759"/>
<dbReference type="AlphaFoldDB" id="A0A068WZ73"/>
<evidence type="ECO:0000313" key="6">
    <source>
        <dbReference type="Proteomes" id="UP000492820"/>
    </source>
</evidence>
<name>A0A068WZ73_ECHGR</name>